<dbReference type="InterPro" id="IPR011119">
    <property type="entry name" value="Unchr_helicase_relaxase_TraI"/>
</dbReference>
<sequence>MLNFLINKLKHNDAKLLKSNGVHHGRYLKRLPVERLLHSYNDQLDEIKVLTGIPDKHFDYLYLTPLKTYINFMQLAPASESHHHADHGGMLEHTLEVVVNALRLRRGQILPTGVPPEEIEHRKDIWTFVVFVSALLHDAGKLISDVEFHGEQGDVWHLLSSAPPPPLYRVVYNAGRRHKFHEKLASFALYKIFNQDHINWVMTDDEAWYALVNYLTANYTEASIIAEIVQKADQASVIANLGGNVNDAIKRPVQALSLPERLLKSLQQLLEENAIGINKQGAMGYVDGDYVYFTVKPMLDKVKEKMRDQGLSVPASNNTLMGELQQSKIVESNGDKATFRVRVNVGSWQQDFSVLKIHVMKAWPEKRPAINDTISVVQINDDGDVIQATKAPDNNSPAQAGVPSSENQKTVSDPKTDQNHQVLPEKPVQTQPAQPKQVTPDSTITESLAEPLIEDLADLAELDEVMGLVGEPNQVENNFDELAGIDLNDDGDDTDDWSPAMIDDEIDDKNNIGGVSHNKPKSDQSRLEADHNNRKSVIDEVKNQITEGPKNFINKYNDEVLDTQITFADLEDPGAQFIGWLKAGLKTGAIPLNIAGGPAHFVNEGLFLVSPQIFRTFQTETGVGWSQAQRSVTKSSRKINLKTPKGENMFTYEILSKTGRTKDISSIKGILIPKPCEKLGLTLDERNTNMKIVE</sequence>
<dbReference type="AlphaFoldDB" id="W0DV48"/>
<feature type="region of interest" description="Disordered" evidence="1">
    <location>
        <begin position="387"/>
        <end position="442"/>
    </location>
</feature>
<dbReference type="KEGG" id="tao:THIAE_06280"/>
<dbReference type="NCBIfam" id="NF041494">
    <property type="entry name" value="MobH"/>
    <property type="match status" value="1"/>
</dbReference>
<keyword evidence="5" id="KW-1185">Reference proteome</keyword>
<feature type="domain" description="Putative conjugal transfer nickase/helicase TraI C-terminal" evidence="3">
    <location>
        <begin position="574"/>
        <end position="690"/>
    </location>
</feature>
<feature type="domain" description="Uncharacterised" evidence="2">
    <location>
        <begin position="41"/>
        <end position="335"/>
    </location>
</feature>
<dbReference type="Proteomes" id="UP000005380">
    <property type="component" value="Chromosome"/>
</dbReference>
<dbReference type="Pfam" id="PF07515">
    <property type="entry name" value="TraI_2_C"/>
    <property type="match status" value="1"/>
</dbReference>
<dbReference type="NCBIfam" id="TIGR03760">
    <property type="entry name" value="ICE_TraI_Pfluor"/>
    <property type="match status" value="1"/>
</dbReference>
<reference evidence="4 5" key="1">
    <citation type="submission" date="2013-12" db="EMBL/GenBank/DDBJ databases">
        <authorList>
            <consortium name="DOE Joint Genome Institute"/>
            <person name="Kappler U."/>
            <person name="Huntemann M."/>
            <person name="Han J."/>
            <person name="Chen A."/>
            <person name="Kyrpides N."/>
            <person name="Mavromatis K."/>
            <person name="Markowitz V."/>
            <person name="Palaniappan K."/>
            <person name="Ivanova N."/>
            <person name="Schaumberg A."/>
            <person name="Pati A."/>
            <person name="Liolios K."/>
            <person name="Nordberg H.P."/>
            <person name="Cantor M.N."/>
            <person name="Hua S.X."/>
            <person name="Woyke T."/>
        </authorList>
    </citation>
    <scope>NUCLEOTIDE SEQUENCE [LARGE SCALE GENOMIC DNA]</scope>
    <source>
        <strain evidence="5">AL2</strain>
    </source>
</reference>
<evidence type="ECO:0000313" key="4">
    <source>
        <dbReference type="EMBL" id="AHF02312.1"/>
    </source>
</evidence>
<gene>
    <name evidence="4" type="ORF">THIAE_06280</name>
</gene>
<evidence type="ECO:0000313" key="5">
    <source>
        <dbReference type="Proteomes" id="UP000005380"/>
    </source>
</evidence>
<dbReference type="InterPro" id="IPR036390">
    <property type="entry name" value="WH_DNA-bd_sf"/>
</dbReference>
<evidence type="ECO:0000259" key="3">
    <source>
        <dbReference type="Pfam" id="PF07515"/>
    </source>
</evidence>
<dbReference type="EMBL" id="CP007030">
    <property type="protein sequence ID" value="AHF02312.1"/>
    <property type="molecule type" value="Genomic_DNA"/>
</dbReference>
<dbReference type="Pfam" id="PF07514">
    <property type="entry name" value="TraI_2"/>
    <property type="match status" value="1"/>
</dbReference>
<dbReference type="Gene3D" id="1.10.10.10">
    <property type="entry name" value="Winged helix-like DNA-binding domain superfamily/Winged helix DNA-binding domain"/>
    <property type="match status" value="1"/>
</dbReference>
<dbReference type="InterPro" id="IPR011093">
    <property type="entry name" value="TraI_2_C"/>
</dbReference>
<dbReference type="InParanoid" id="W0DV48"/>
<dbReference type="SUPFAM" id="SSF46785">
    <property type="entry name" value="Winged helix' DNA-binding domain"/>
    <property type="match status" value="1"/>
</dbReference>
<dbReference type="eggNOG" id="COG3481">
    <property type="taxonomic scope" value="Bacteria"/>
</dbReference>
<feature type="region of interest" description="Disordered" evidence="1">
    <location>
        <begin position="504"/>
        <end position="529"/>
    </location>
</feature>
<name>W0DV48_9GAMM</name>
<feature type="compositionally biased region" description="Polar residues" evidence="1">
    <location>
        <begin position="392"/>
        <end position="411"/>
    </location>
</feature>
<evidence type="ECO:0008006" key="6">
    <source>
        <dbReference type="Google" id="ProtNLM"/>
    </source>
</evidence>
<dbReference type="Gene3D" id="2.40.10.200">
    <property type="entry name" value="STY4665 C-terminal domain-like"/>
    <property type="match status" value="1"/>
</dbReference>
<organism evidence="4 5">
    <name type="scientific">Thiomicrospira aerophila AL3</name>
    <dbReference type="NCBI Taxonomy" id="717772"/>
    <lineage>
        <taxon>Bacteria</taxon>
        <taxon>Pseudomonadati</taxon>
        <taxon>Pseudomonadota</taxon>
        <taxon>Gammaproteobacteria</taxon>
        <taxon>Thiotrichales</taxon>
        <taxon>Piscirickettsiaceae</taxon>
        <taxon>Thiomicrospira</taxon>
    </lineage>
</organism>
<dbReference type="RefSeq" id="WP_006459410.1">
    <property type="nucleotide sequence ID" value="NZ_CP007030.1"/>
</dbReference>
<accession>W0DV48</accession>
<evidence type="ECO:0000256" key="1">
    <source>
        <dbReference type="SAM" id="MobiDB-lite"/>
    </source>
</evidence>
<dbReference type="OrthoDB" id="6190309at2"/>
<dbReference type="SUPFAM" id="SSF109604">
    <property type="entry name" value="HD-domain/PDEase-like"/>
    <property type="match status" value="1"/>
</dbReference>
<dbReference type="STRING" id="717772.THIAE_06280"/>
<proteinExistence type="predicted"/>
<evidence type="ECO:0000259" key="2">
    <source>
        <dbReference type="Pfam" id="PF07514"/>
    </source>
</evidence>
<dbReference type="Gene3D" id="1.10.3210.40">
    <property type="match status" value="1"/>
</dbReference>
<dbReference type="InterPro" id="IPR022391">
    <property type="entry name" value="ICE_relaxase_PFGI-1"/>
</dbReference>
<protein>
    <recommendedName>
        <fullName evidence="6">Relaxase</fullName>
    </recommendedName>
</protein>
<feature type="compositionally biased region" description="Polar residues" evidence="1">
    <location>
        <begin position="428"/>
        <end position="442"/>
    </location>
</feature>
<dbReference type="InterPro" id="IPR036388">
    <property type="entry name" value="WH-like_DNA-bd_sf"/>
</dbReference>
<feature type="compositionally biased region" description="Basic and acidic residues" evidence="1">
    <location>
        <begin position="520"/>
        <end position="529"/>
    </location>
</feature>
<dbReference type="HOGENOM" id="CLU_023668_1_0_6"/>